<proteinExistence type="predicted"/>
<dbReference type="EMBL" id="CACRXK020004217">
    <property type="protein sequence ID" value="CAB4001964.1"/>
    <property type="molecule type" value="Genomic_DNA"/>
</dbReference>
<name>A0A7D9E6K2_PARCT</name>
<dbReference type="AlphaFoldDB" id="A0A7D9E6K2"/>
<evidence type="ECO:0000313" key="1">
    <source>
        <dbReference type="EMBL" id="CAB4001964.1"/>
    </source>
</evidence>
<keyword evidence="2" id="KW-1185">Reference proteome</keyword>
<evidence type="ECO:0000313" key="2">
    <source>
        <dbReference type="Proteomes" id="UP001152795"/>
    </source>
</evidence>
<protein>
    <submittedName>
        <fullName evidence="1">Uncharacterized protein</fullName>
    </submittedName>
</protein>
<reference evidence="1" key="1">
    <citation type="submission" date="2020-04" db="EMBL/GenBank/DDBJ databases">
        <authorList>
            <person name="Alioto T."/>
            <person name="Alioto T."/>
            <person name="Gomez Garrido J."/>
        </authorList>
    </citation>
    <scope>NUCLEOTIDE SEQUENCE</scope>
    <source>
        <strain evidence="1">A484AB</strain>
    </source>
</reference>
<comment type="caution">
    <text evidence="1">The sequence shown here is derived from an EMBL/GenBank/DDBJ whole genome shotgun (WGS) entry which is preliminary data.</text>
</comment>
<accession>A0A7D9E6K2</accession>
<dbReference type="OrthoDB" id="2668416at2759"/>
<dbReference type="Proteomes" id="UP001152795">
    <property type="component" value="Unassembled WGS sequence"/>
</dbReference>
<organism evidence="1 2">
    <name type="scientific">Paramuricea clavata</name>
    <name type="common">Red gorgonian</name>
    <name type="synonym">Violescent sea-whip</name>
    <dbReference type="NCBI Taxonomy" id="317549"/>
    <lineage>
        <taxon>Eukaryota</taxon>
        <taxon>Metazoa</taxon>
        <taxon>Cnidaria</taxon>
        <taxon>Anthozoa</taxon>
        <taxon>Octocorallia</taxon>
        <taxon>Malacalcyonacea</taxon>
        <taxon>Plexauridae</taxon>
        <taxon>Paramuricea</taxon>
    </lineage>
</organism>
<sequence length="209" mass="23434">MSKDTFGDDDSEEEDNSVDLSCVESVVVEIPGGDEPSSESSPIVVDVTALRSQTFGNRLFTERRFLVQESRDIASFWEKTVALWKEDSLWLENFRMSRGTFDFVCHKISAWRFGVGKSTACEIVNDVCKAIVDVLLSTVLKWPTGGALRTVLDGFLQVWGFPQCAGAIDGTHIPIVAPPQSSTDYYNRKSFYSIVLQAVVEHKYRYNNT</sequence>
<gene>
    <name evidence="1" type="ORF">PACLA_8A085353</name>
</gene>